<dbReference type="InterPro" id="IPR022488">
    <property type="entry name" value="PPK2-related"/>
</dbReference>
<dbReference type="SUPFAM" id="SSF52540">
    <property type="entry name" value="P-loop containing nucleoside triphosphate hydrolases"/>
    <property type="match status" value="1"/>
</dbReference>
<reference evidence="6" key="1">
    <citation type="submission" date="2016-10" db="EMBL/GenBank/DDBJ databases">
        <authorList>
            <person name="Varghese N."/>
            <person name="Submissions S."/>
        </authorList>
    </citation>
    <scope>NUCLEOTIDE SEQUENCE [LARGE SCALE GENOMIC DNA]</scope>
    <source>
        <strain evidence="6">DSM 4002</strain>
    </source>
</reference>
<dbReference type="GO" id="GO:0008976">
    <property type="term" value="F:polyphosphate kinase activity"/>
    <property type="evidence" value="ECO:0007669"/>
    <property type="project" value="InterPro"/>
</dbReference>
<evidence type="ECO:0000313" key="5">
    <source>
        <dbReference type="EMBL" id="SFN08231.1"/>
    </source>
</evidence>
<dbReference type="eggNOG" id="COG2326">
    <property type="taxonomic scope" value="Bacteria"/>
</dbReference>
<evidence type="ECO:0000256" key="2">
    <source>
        <dbReference type="ARBA" id="ARBA00022679"/>
    </source>
</evidence>
<accession>A0A1I4W3Y1</accession>
<dbReference type="STRING" id="29536.FLB_09030"/>
<dbReference type="InterPro" id="IPR027417">
    <property type="entry name" value="P-loop_NTPase"/>
</dbReference>
<dbReference type="InterPro" id="IPR016898">
    <property type="entry name" value="Polyphosphate_phosphotransfera"/>
</dbReference>
<dbReference type="Pfam" id="PF03976">
    <property type="entry name" value="PPK2"/>
    <property type="match status" value="1"/>
</dbReference>
<gene>
    <name evidence="5" type="ORF">SAMN05444143_10614</name>
</gene>
<keyword evidence="6" id="KW-1185">Reference proteome</keyword>
<protein>
    <submittedName>
        <fullName evidence="5">Polyphosphate:nucleotide phosphotransferase, PPK2 family</fullName>
    </submittedName>
</protein>
<dbReference type="Gene3D" id="3.40.50.300">
    <property type="entry name" value="P-loop containing nucleotide triphosphate hydrolases"/>
    <property type="match status" value="1"/>
</dbReference>
<keyword evidence="2 5" id="KW-0808">Transferase</keyword>
<dbReference type="PANTHER" id="PTHR34383">
    <property type="entry name" value="POLYPHOSPHATE:AMP PHOSPHOTRANSFERASE-RELATED"/>
    <property type="match status" value="1"/>
</dbReference>
<proteinExistence type="inferred from homology"/>
<sequence>MSKEEKPKKKKLLFEKLSSKERIERAKQFSAQFKVKEEDNFQLSDYKTDIDIELSNKKLDKILTLGVEALADMQEILYAQDKWSLLLIFQAMDAAGKDGAIKHVLSGVNPQGCQVSSFKAPSSEELDHDFLWRCQKHLPERGRIGIFNRSYYEEVLVVRVHEQILKAQKLPQELVTESIWEERFEDIRNFEKYLNRNGTIVIKFFLNVSKEEQKKRFIERIDDQDKNWKFSTSDAKERGFWDDYMNAYQDLIQKTTTPHSPWYVVPADNKSYARIVIASAIINALDEMGLEYPRVSPEKVAELQEIKKALLGE</sequence>
<dbReference type="EMBL" id="FOUT01000006">
    <property type="protein sequence ID" value="SFN08231.1"/>
    <property type="molecule type" value="Genomic_DNA"/>
</dbReference>
<name>A0A1I4W3Y1_9FLAO</name>
<dbReference type="RefSeq" id="WP_024979785.1">
    <property type="nucleotide sequence ID" value="NZ_CBCRUM010000029.1"/>
</dbReference>
<dbReference type="InterPro" id="IPR022300">
    <property type="entry name" value="PPK2-rel_1"/>
</dbReference>
<evidence type="ECO:0000256" key="1">
    <source>
        <dbReference type="ARBA" id="ARBA00009924"/>
    </source>
</evidence>
<dbReference type="NCBIfam" id="TIGR03709">
    <property type="entry name" value="PPK2_rel_1"/>
    <property type="match status" value="1"/>
</dbReference>
<organism evidence="5 6">
    <name type="scientific">Flavobacterium succinicans</name>
    <dbReference type="NCBI Taxonomy" id="29536"/>
    <lineage>
        <taxon>Bacteria</taxon>
        <taxon>Pseudomonadati</taxon>
        <taxon>Bacteroidota</taxon>
        <taxon>Flavobacteriia</taxon>
        <taxon>Flavobacteriales</taxon>
        <taxon>Flavobacteriaceae</taxon>
        <taxon>Flavobacterium</taxon>
    </lineage>
</organism>
<evidence type="ECO:0000256" key="3">
    <source>
        <dbReference type="ARBA" id="ARBA00022777"/>
    </source>
</evidence>
<comment type="similarity">
    <text evidence="1">Belongs to the polyphosphate kinase 2 (PPK2) family. Class I subfamily.</text>
</comment>
<dbReference type="PIRSF" id="PIRSF028756">
    <property type="entry name" value="PPK2_prd"/>
    <property type="match status" value="1"/>
</dbReference>
<dbReference type="AlphaFoldDB" id="A0A1I4W3Y1"/>
<evidence type="ECO:0000313" key="6">
    <source>
        <dbReference type="Proteomes" id="UP000182961"/>
    </source>
</evidence>
<dbReference type="Proteomes" id="UP000182961">
    <property type="component" value="Unassembled WGS sequence"/>
</dbReference>
<keyword evidence="3" id="KW-0418">Kinase</keyword>
<feature type="domain" description="Polyphosphate kinase-2-related" evidence="4">
    <location>
        <begin position="65"/>
        <end position="288"/>
    </location>
</feature>
<dbReference type="PANTHER" id="PTHR34383:SF3">
    <property type="entry name" value="POLYPHOSPHATE:AMP PHOSPHOTRANSFERASE"/>
    <property type="match status" value="1"/>
</dbReference>
<dbReference type="GO" id="GO:0006797">
    <property type="term" value="P:polyphosphate metabolic process"/>
    <property type="evidence" value="ECO:0007669"/>
    <property type="project" value="InterPro"/>
</dbReference>
<evidence type="ECO:0000259" key="4">
    <source>
        <dbReference type="Pfam" id="PF03976"/>
    </source>
</evidence>